<accession>A0A7C4JM31</accession>
<gene>
    <name evidence="3" type="ORF">ENU20_04820</name>
</gene>
<keyword evidence="1" id="KW-0472">Membrane</keyword>
<dbReference type="EMBL" id="DTBP01000042">
    <property type="protein sequence ID" value="HGQ74378.1"/>
    <property type="molecule type" value="Genomic_DNA"/>
</dbReference>
<feature type="transmembrane region" description="Helical" evidence="1">
    <location>
        <begin position="195"/>
        <end position="216"/>
    </location>
</feature>
<feature type="transmembrane region" description="Helical" evidence="1">
    <location>
        <begin position="424"/>
        <end position="443"/>
    </location>
</feature>
<name>A0A7C4JM31_STAMA</name>
<keyword evidence="1" id="KW-1133">Transmembrane helix</keyword>
<protein>
    <submittedName>
        <fullName evidence="3">Glycosyl transferase</fullName>
    </submittedName>
</protein>
<feature type="transmembrane region" description="Helical" evidence="1">
    <location>
        <begin position="237"/>
        <end position="258"/>
    </location>
</feature>
<evidence type="ECO:0000259" key="2">
    <source>
        <dbReference type="Pfam" id="PF13231"/>
    </source>
</evidence>
<dbReference type="GO" id="GO:0016740">
    <property type="term" value="F:transferase activity"/>
    <property type="evidence" value="ECO:0007669"/>
    <property type="project" value="UniProtKB-KW"/>
</dbReference>
<sequence>MVQYMEIRDRFVYLLKRIIGIKTVSYTLLILTLTLQAYLYYSTAYELYSVEMSRGGKGYVSDEVWYVSSARVILNKVFNIKPRLNNTYYGLTLVYNSSVIDREGFVEAILDSGLNIVVRDTRYVKLDAVYVETNSGADAEKLVELLKNRGLIIDVIWGWRLPDNANINNYYNLEHAPLAKYLIGLAITLGSDNPIYWRIPSIIAGVLTNLLIYFTIKRFTGNPWLGNIASLIAGLDPLMRILSSIALLDIHVALWTSITLYMVSCGKIRWAILTLALGSLFKINTLLLALPIVIYVLTSKYMEKRSLLESFTTTILAIVSLISTTLCFQIFSSIPLIQYFGLREWMWNSVFGAIKWHLSIKCVKPPCPVSSNPWDWFMGRGGFILYYYPNGDKVVAIGFYPLWLVSLTLALYTYPISRRIRSNYYASTSLIGLLISYIILWLAGNRQQYSFYSVQFIPLVYVNLIVVFYNVVLNPRNLLINIEMIRGFMERILRRTLELLSINENL</sequence>
<dbReference type="Pfam" id="PF13231">
    <property type="entry name" value="PMT_2"/>
    <property type="match status" value="1"/>
</dbReference>
<feature type="transmembrane region" description="Helical" evidence="1">
    <location>
        <begin position="310"/>
        <end position="337"/>
    </location>
</feature>
<feature type="transmembrane region" description="Helical" evidence="1">
    <location>
        <begin position="270"/>
        <end position="298"/>
    </location>
</feature>
<evidence type="ECO:0000313" key="3">
    <source>
        <dbReference type="EMBL" id="HGQ74378.1"/>
    </source>
</evidence>
<keyword evidence="1" id="KW-0812">Transmembrane</keyword>
<dbReference type="InterPro" id="IPR038731">
    <property type="entry name" value="RgtA/B/C-like"/>
</dbReference>
<feature type="transmembrane region" description="Helical" evidence="1">
    <location>
        <begin position="394"/>
        <end position="412"/>
    </location>
</feature>
<comment type="caution">
    <text evidence="3">The sequence shown here is derived from an EMBL/GenBank/DDBJ whole genome shotgun (WGS) entry which is preliminary data.</text>
</comment>
<keyword evidence="3" id="KW-0808">Transferase</keyword>
<organism evidence="3">
    <name type="scientific">Staphylothermus marinus</name>
    <dbReference type="NCBI Taxonomy" id="2280"/>
    <lineage>
        <taxon>Archaea</taxon>
        <taxon>Thermoproteota</taxon>
        <taxon>Thermoprotei</taxon>
        <taxon>Desulfurococcales</taxon>
        <taxon>Desulfurococcaceae</taxon>
        <taxon>Staphylothermus</taxon>
    </lineage>
</organism>
<feature type="domain" description="Glycosyltransferase RgtA/B/C/D-like" evidence="2">
    <location>
        <begin position="175"/>
        <end position="322"/>
    </location>
</feature>
<reference evidence="3" key="1">
    <citation type="journal article" date="2020" name="mSystems">
        <title>Genome- and Community-Level Interaction Insights into Carbon Utilization and Element Cycling Functions of Hydrothermarchaeota in Hydrothermal Sediment.</title>
        <authorList>
            <person name="Zhou Z."/>
            <person name="Liu Y."/>
            <person name="Xu W."/>
            <person name="Pan J."/>
            <person name="Luo Z.H."/>
            <person name="Li M."/>
        </authorList>
    </citation>
    <scope>NUCLEOTIDE SEQUENCE [LARGE SCALE GENOMIC DNA]</scope>
    <source>
        <strain evidence="3">SpSt-648</strain>
    </source>
</reference>
<feature type="transmembrane region" description="Helical" evidence="1">
    <location>
        <begin position="449"/>
        <end position="472"/>
    </location>
</feature>
<dbReference type="AlphaFoldDB" id="A0A7C4JM31"/>
<feature type="transmembrane region" description="Helical" evidence="1">
    <location>
        <begin position="21"/>
        <end position="41"/>
    </location>
</feature>
<proteinExistence type="predicted"/>
<evidence type="ECO:0000256" key="1">
    <source>
        <dbReference type="SAM" id="Phobius"/>
    </source>
</evidence>